<feature type="compositionally biased region" description="Pro residues" evidence="1">
    <location>
        <begin position="43"/>
        <end position="74"/>
    </location>
</feature>
<protein>
    <submittedName>
        <fullName evidence="3">Translation initiation factor IF-2-like</fullName>
    </submittedName>
</protein>
<reference evidence="2" key="2">
    <citation type="journal article" date="2020" name="Biotechnol. Bioeng.">
        <title>Chromosome-scale scaffolds for the Chinese hamster reference genome assembly to facilitate the study of the CHO epigenome.</title>
        <authorList>
            <person name="Hilliard W."/>
            <person name="MacDonald M."/>
            <person name="Lee K.H."/>
        </authorList>
    </citation>
    <scope>NUCLEOTIDE SEQUENCE [LARGE SCALE GENOMIC DNA]</scope>
    <source>
        <strain evidence="2">17A/GY</strain>
    </source>
</reference>
<dbReference type="RefSeq" id="XP_035294537.1">
    <property type="nucleotide sequence ID" value="XM_035438646.1"/>
</dbReference>
<reference evidence="2" key="1">
    <citation type="journal article" date="2018" name="Biotechnol. Bioeng.">
        <title>A reference genome of the Chinese hamster based on a hybrid assembly strategy.</title>
        <authorList>
            <person name="Rupp O."/>
            <person name="MacDonald M.L."/>
            <person name="Li S."/>
            <person name="Dhiman H."/>
            <person name="Polson S."/>
            <person name="Griep S."/>
            <person name="Heffner K."/>
            <person name="Hernandez I."/>
            <person name="Brinkrolf K."/>
            <person name="Jadhav V."/>
            <person name="Samoudi M."/>
            <person name="Hao H."/>
            <person name="Kingham B."/>
            <person name="Goesmann A."/>
            <person name="Betenbaugh M.J."/>
            <person name="Lewis N.E."/>
            <person name="Borth N."/>
            <person name="Lee K.H."/>
        </authorList>
    </citation>
    <scope>NUCLEOTIDE SEQUENCE [LARGE SCALE GENOMIC DNA]</scope>
    <source>
        <strain evidence="2">17A/GY</strain>
    </source>
</reference>
<dbReference type="KEGG" id="cge:118238161"/>
<evidence type="ECO:0000313" key="2">
    <source>
        <dbReference type="Proteomes" id="UP001108280"/>
    </source>
</evidence>
<keyword evidence="2" id="KW-1185">Reference proteome</keyword>
<feature type="compositionally biased region" description="Low complexity" evidence="1">
    <location>
        <begin position="78"/>
        <end position="87"/>
    </location>
</feature>
<evidence type="ECO:0000313" key="3">
    <source>
        <dbReference type="RefSeq" id="XP_035294537.1"/>
    </source>
</evidence>
<dbReference type="GeneID" id="118238161"/>
<organism evidence="2 3">
    <name type="scientific">Cricetulus griseus</name>
    <name type="common">Chinese hamster</name>
    <name type="synonym">Cricetulus barabensis griseus</name>
    <dbReference type="NCBI Taxonomy" id="10029"/>
    <lineage>
        <taxon>Eukaryota</taxon>
        <taxon>Metazoa</taxon>
        <taxon>Chordata</taxon>
        <taxon>Craniata</taxon>
        <taxon>Vertebrata</taxon>
        <taxon>Euteleostomi</taxon>
        <taxon>Mammalia</taxon>
        <taxon>Eutheria</taxon>
        <taxon>Euarchontoglires</taxon>
        <taxon>Glires</taxon>
        <taxon>Rodentia</taxon>
        <taxon>Myomorpha</taxon>
        <taxon>Muroidea</taxon>
        <taxon>Cricetidae</taxon>
        <taxon>Cricetinae</taxon>
        <taxon>Cricetulus</taxon>
    </lineage>
</organism>
<accession>A0A9J7GMF8</accession>
<dbReference type="AlphaFoldDB" id="A0A9J7GMF8"/>
<feature type="region of interest" description="Disordered" evidence="1">
    <location>
        <begin position="42"/>
        <end position="121"/>
    </location>
</feature>
<reference evidence="3" key="3">
    <citation type="submission" date="2025-08" db="UniProtKB">
        <authorList>
            <consortium name="RefSeq"/>
        </authorList>
    </citation>
    <scope>IDENTIFICATION</scope>
    <source>
        <strain evidence="3">17A/GY</strain>
        <tissue evidence="3">Liver</tissue>
    </source>
</reference>
<evidence type="ECO:0000256" key="1">
    <source>
        <dbReference type="SAM" id="MobiDB-lite"/>
    </source>
</evidence>
<name>A0A9J7GMF8_CRIGR</name>
<proteinExistence type="predicted"/>
<dbReference type="Proteomes" id="UP001108280">
    <property type="component" value="Chromosome 2"/>
</dbReference>
<gene>
    <name evidence="3" type="primary">LOC118238161</name>
</gene>
<sequence length="121" mass="13093">MSWYWCLARAWEDRFSHWAFEGITRMLQGLAAPGLSDFTLPLAPAPAPRARPRPPGLPARPAPRPFGPLRPGPRTPEVGVGSRGARPAVRRRPGAASRVTQSGLQRSAPPRARSGLTCPAR</sequence>